<gene>
    <name evidence="5" type="ORF">C1I64_09095</name>
</gene>
<evidence type="ECO:0000313" key="6">
    <source>
        <dbReference type="Proteomes" id="UP000285317"/>
    </source>
</evidence>
<dbReference type="Gene3D" id="1.20.120.530">
    <property type="entry name" value="GntR ligand-binding domain-like"/>
    <property type="match status" value="1"/>
</dbReference>
<accession>A0A3Q9UYB0</accession>
<dbReference type="InterPro" id="IPR000524">
    <property type="entry name" value="Tscrpt_reg_HTH_GntR"/>
</dbReference>
<evidence type="ECO:0000256" key="1">
    <source>
        <dbReference type="ARBA" id="ARBA00023015"/>
    </source>
</evidence>
<dbReference type="SMART" id="SM00345">
    <property type="entry name" value="HTH_GNTR"/>
    <property type="match status" value="1"/>
</dbReference>
<proteinExistence type="predicted"/>
<protein>
    <submittedName>
        <fullName evidence="5">GntR family transcriptional regulator</fullName>
    </submittedName>
</protein>
<dbReference type="GO" id="GO:0003677">
    <property type="term" value="F:DNA binding"/>
    <property type="evidence" value="ECO:0007669"/>
    <property type="project" value="UniProtKB-KW"/>
</dbReference>
<evidence type="ECO:0000256" key="3">
    <source>
        <dbReference type="ARBA" id="ARBA00023163"/>
    </source>
</evidence>
<dbReference type="EMBL" id="CP028137">
    <property type="protein sequence ID" value="AZZ52191.1"/>
    <property type="molecule type" value="Genomic_DNA"/>
</dbReference>
<keyword evidence="3" id="KW-0804">Transcription</keyword>
<reference evidence="5 6" key="1">
    <citation type="submission" date="2018-03" db="EMBL/GenBank/DDBJ databases">
        <title>Bacteriophage NCPPB3778 and a type I-E CRISPR drive the evolution of the US Biological Select Agent, Rathayibacter toxicus.</title>
        <authorList>
            <person name="Davis E.W.II."/>
            <person name="Tabima J.F."/>
            <person name="Weisberg A.J."/>
            <person name="Dantas Lopes L."/>
            <person name="Wiseman M.S."/>
            <person name="Wiseman M.S."/>
            <person name="Pupko T."/>
            <person name="Belcher M.S."/>
            <person name="Sechler A.J."/>
            <person name="Tancos M.A."/>
            <person name="Schroeder B.K."/>
            <person name="Murray T.D."/>
            <person name="Luster D.G."/>
            <person name="Schneider W.L."/>
            <person name="Rogers E."/>
            <person name="Andreote F.D."/>
            <person name="Grunwald N.J."/>
            <person name="Putnam M.L."/>
            <person name="Chang J.H."/>
        </authorList>
    </citation>
    <scope>NUCLEOTIDE SEQUENCE [LARGE SCALE GENOMIC DNA]</scope>
    <source>
        <strain evidence="5 6">DSM 15932</strain>
    </source>
</reference>
<feature type="domain" description="HTH gntR-type" evidence="4">
    <location>
        <begin position="5"/>
        <end position="72"/>
    </location>
</feature>
<dbReference type="PANTHER" id="PTHR43537">
    <property type="entry name" value="TRANSCRIPTIONAL REGULATOR, GNTR FAMILY"/>
    <property type="match status" value="1"/>
</dbReference>
<name>A0A3Q9UYB0_9MICO</name>
<evidence type="ECO:0000259" key="4">
    <source>
        <dbReference type="PROSITE" id="PS50949"/>
    </source>
</evidence>
<dbReference type="InterPro" id="IPR008920">
    <property type="entry name" value="TF_FadR/GntR_C"/>
</dbReference>
<dbReference type="Pfam" id="PF00392">
    <property type="entry name" value="GntR"/>
    <property type="match status" value="1"/>
</dbReference>
<dbReference type="RefSeq" id="WP_127886970.1">
    <property type="nucleotide sequence ID" value="NZ_CP028137.1"/>
</dbReference>
<dbReference type="SUPFAM" id="SSF48008">
    <property type="entry name" value="GntR ligand-binding domain-like"/>
    <property type="match status" value="1"/>
</dbReference>
<dbReference type="SMART" id="SM00895">
    <property type="entry name" value="FCD"/>
    <property type="match status" value="1"/>
</dbReference>
<dbReference type="PROSITE" id="PS50949">
    <property type="entry name" value="HTH_GNTR"/>
    <property type="match status" value="1"/>
</dbReference>
<evidence type="ECO:0000256" key="2">
    <source>
        <dbReference type="ARBA" id="ARBA00023125"/>
    </source>
</evidence>
<dbReference type="InterPro" id="IPR036390">
    <property type="entry name" value="WH_DNA-bd_sf"/>
</dbReference>
<dbReference type="Pfam" id="PF07729">
    <property type="entry name" value="FCD"/>
    <property type="match status" value="1"/>
</dbReference>
<keyword evidence="2" id="KW-0238">DNA-binding</keyword>
<dbReference type="AlphaFoldDB" id="A0A3Q9UYB0"/>
<dbReference type="GO" id="GO:0003700">
    <property type="term" value="F:DNA-binding transcription factor activity"/>
    <property type="evidence" value="ECO:0007669"/>
    <property type="project" value="InterPro"/>
</dbReference>
<dbReference type="Proteomes" id="UP000285317">
    <property type="component" value="Chromosome"/>
</dbReference>
<dbReference type="KEGG" id="rfs:C1I64_09095"/>
<dbReference type="InterPro" id="IPR011711">
    <property type="entry name" value="GntR_C"/>
</dbReference>
<evidence type="ECO:0000313" key="5">
    <source>
        <dbReference type="EMBL" id="AZZ52191.1"/>
    </source>
</evidence>
<dbReference type="CDD" id="cd07377">
    <property type="entry name" value="WHTH_GntR"/>
    <property type="match status" value="1"/>
</dbReference>
<organism evidence="5 6">
    <name type="scientific">Rathayibacter festucae DSM 15932</name>
    <dbReference type="NCBI Taxonomy" id="1328866"/>
    <lineage>
        <taxon>Bacteria</taxon>
        <taxon>Bacillati</taxon>
        <taxon>Actinomycetota</taxon>
        <taxon>Actinomycetes</taxon>
        <taxon>Micrococcales</taxon>
        <taxon>Microbacteriaceae</taxon>
        <taxon>Rathayibacter</taxon>
    </lineage>
</organism>
<keyword evidence="1" id="KW-0805">Transcription regulation</keyword>
<dbReference type="PANTHER" id="PTHR43537:SF44">
    <property type="entry name" value="GNTR FAMILY REGULATORY PROTEIN"/>
    <property type="match status" value="1"/>
</dbReference>
<sequence length="230" mass="24201">MDGPRSLHEAVLDELGAQIVQGALAPGSAFSADERAERRGVSRSVMREAVRVLESLGLVVSRRRAGTRVQPPECWNALDPRVIGWSLDGPDRQAQLHRLSQLRLGVEPLAARLAAEHATAGQRLALAEAAGGMSGHARAADQAAYLAADVVFHRTLLAASGNPMLAQLGDLVAEVLAGRTRHALMPREADSEAVRLHRSVAAAVAEGDGEAAEAAMRAIVEEADRAVQAG</sequence>
<dbReference type="SUPFAM" id="SSF46785">
    <property type="entry name" value="Winged helix' DNA-binding domain"/>
    <property type="match status" value="1"/>
</dbReference>
<dbReference type="Gene3D" id="1.10.10.10">
    <property type="entry name" value="Winged helix-like DNA-binding domain superfamily/Winged helix DNA-binding domain"/>
    <property type="match status" value="1"/>
</dbReference>
<dbReference type="InterPro" id="IPR036388">
    <property type="entry name" value="WH-like_DNA-bd_sf"/>
</dbReference>